<keyword evidence="2 4" id="KW-0396">Initiation factor</keyword>
<organism evidence="8 9">
    <name type="scientific">Chthonomonas calidirosea (strain DSM 23976 / ICMP 18418 / T49)</name>
    <dbReference type="NCBI Taxonomy" id="1303518"/>
    <lineage>
        <taxon>Bacteria</taxon>
        <taxon>Bacillati</taxon>
        <taxon>Armatimonadota</taxon>
        <taxon>Chthonomonadia</taxon>
        <taxon>Chthonomonadales</taxon>
        <taxon>Chthonomonadaceae</taxon>
        <taxon>Chthonomonas</taxon>
    </lineage>
</organism>
<dbReference type="NCBIfam" id="TIGR00008">
    <property type="entry name" value="infA"/>
    <property type="match status" value="1"/>
</dbReference>
<dbReference type="PANTHER" id="PTHR33370">
    <property type="entry name" value="TRANSLATION INITIATION FACTOR IF-1, CHLOROPLASTIC"/>
    <property type="match status" value="1"/>
</dbReference>
<dbReference type="InterPro" id="IPR006196">
    <property type="entry name" value="RNA-binding_domain_S1_IF1"/>
</dbReference>
<dbReference type="HOGENOM" id="CLU_151267_1_0_0"/>
<evidence type="ECO:0000256" key="2">
    <source>
        <dbReference type="ARBA" id="ARBA00022540"/>
    </source>
</evidence>
<dbReference type="GO" id="GO:0005829">
    <property type="term" value="C:cytosol"/>
    <property type="evidence" value="ECO:0007669"/>
    <property type="project" value="TreeGrafter"/>
</dbReference>
<dbReference type="InterPro" id="IPR003029">
    <property type="entry name" value="S1_domain"/>
</dbReference>
<proteinExistence type="inferred from homology"/>
<dbReference type="eggNOG" id="COG0361">
    <property type="taxonomic scope" value="Bacteria"/>
</dbReference>
<comment type="similarity">
    <text evidence="1 4">Belongs to the IF-1 family.</text>
</comment>
<dbReference type="AlphaFoldDB" id="S0EXP5"/>
<feature type="domain" description="S1-like" evidence="7">
    <location>
        <begin position="33"/>
        <end position="111"/>
    </location>
</feature>
<evidence type="ECO:0000256" key="5">
    <source>
        <dbReference type="NCBIfam" id="TIGR00008"/>
    </source>
</evidence>
<sequence length="111" mass="12295">MQTPRKKGTSKSSKGGGGRPTGGHTSSGGTHKPAPETTKEEGIKVEGVVTEVLPNAMFRVEIPVGDQKRYILAYISGRMRRNEIRILPGDRVLVELSPYDLERGRITHRWK</sequence>
<dbReference type="CDD" id="cd04451">
    <property type="entry name" value="S1_IF1"/>
    <property type="match status" value="1"/>
</dbReference>
<name>S0EXP5_CHTCT</name>
<dbReference type="Pfam" id="PF01176">
    <property type="entry name" value="eIF-1a"/>
    <property type="match status" value="1"/>
</dbReference>
<evidence type="ECO:0000313" key="9">
    <source>
        <dbReference type="Proteomes" id="UP000014227"/>
    </source>
</evidence>
<comment type="subcellular location">
    <subcellularLocation>
        <location evidence="4">Cytoplasm</location>
    </subcellularLocation>
</comment>
<keyword evidence="4" id="KW-0699">rRNA-binding</keyword>
<dbReference type="KEGG" id="ccz:CCALI_02886"/>
<dbReference type="InParanoid" id="S0EXP5"/>
<dbReference type="InterPro" id="IPR004368">
    <property type="entry name" value="TIF_IF1"/>
</dbReference>
<gene>
    <name evidence="4" type="primary">infA</name>
    <name evidence="8" type="ORF">CCALI_02886</name>
</gene>
<comment type="subunit">
    <text evidence="4">Component of the 30S ribosomal translation pre-initiation complex which assembles on the 30S ribosome in the order IF-2 and IF-3, IF-1 and N-formylmethionyl-tRNA(fMet); mRNA recruitment can occur at any time during PIC assembly.</text>
</comment>
<dbReference type="OrthoDB" id="9803250at2"/>
<dbReference type="GO" id="GO:0043022">
    <property type="term" value="F:ribosome binding"/>
    <property type="evidence" value="ECO:0007669"/>
    <property type="project" value="UniProtKB-UniRule"/>
</dbReference>
<evidence type="ECO:0000256" key="3">
    <source>
        <dbReference type="ARBA" id="ARBA00022917"/>
    </source>
</evidence>
<dbReference type="SUPFAM" id="SSF50249">
    <property type="entry name" value="Nucleic acid-binding proteins"/>
    <property type="match status" value="1"/>
</dbReference>
<dbReference type="HAMAP" id="MF_00075">
    <property type="entry name" value="IF_1"/>
    <property type="match status" value="1"/>
</dbReference>
<dbReference type="Gene3D" id="2.40.50.140">
    <property type="entry name" value="Nucleic acid-binding proteins"/>
    <property type="match status" value="1"/>
</dbReference>
<dbReference type="PATRIC" id="fig|1303518.3.peg.2990"/>
<dbReference type="EMBL" id="HF951689">
    <property type="protein sequence ID" value="CCW36671.1"/>
    <property type="molecule type" value="Genomic_DNA"/>
</dbReference>
<evidence type="ECO:0000256" key="6">
    <source>
        <dbReference type="SAM" id="MobiDB-lite"/>
    </source>
</evidence>
<keyword evidence="3 4" id="KW-0648">Protein biosynthesis</keyword>
<feature type="compositionally biased region" description="Low complexity" evidence="6">
    <location>
        <begin position="22"/>
        <end position="32"/>
    </location>
</feature>
<protein>
    <recommendedName>
        <fullName evidence="4 5">Translation initiation factor IF-1</fullName>
    </recommendedName>
</protein>
<keyword evidence="9" id="KW-1185">Reference proteome</keyword>
<dbReference type="PROSITE" id="PS50832">
    <property type="entry name" value="S1_IF1_TYPE"/>
    <property type="match status" value="1"/>
</dbReference>
<accession>S0EXP5</accession>
<dbReference type="FunCoup" id="S0EXP5">
    <property type="interactions" value="323"/>
</dbReference>
<dbReference type="GO" id="GO:0019843">
    <property type="term" value="F:rRNA binding"/>
    <property type="evidence" value="ECO:0007669"/>
    <property type="project" value="UniProtKB-UniRule"/>
</dbReference>
<evidence type="ECO:0000256" key="1">
    <source>
        <dbReference type="ARBA" id="ARBA00010939"/>
    </source>
</evidence>
<keyword evidence="4" id="KW-0694">RNA-binding</keyword>
<dbReference type="Proteomes" id="UP000014227">
    <property type="component" value="Chromosome I"/>
</dbReference>
<dbReference type="SMART" id="SM00316">
    <property type="entry name" value="S1"/>
    <property type="match status" value="1"/>
</dbReference>
<feature type="region of interest" description="Disordered" evidence="6">
    <location>
        <begin position="1"/>
        <end position="44"/>
    </location>
</feature>
<dbReference type="FunFam" id="2.40.50.140:FF:000002">
    <property type="entry name" value="Translation initiation factor IF-1"/>
    <property type="match status" value="1"/>
</dbReference>
<dbReference type="GO" id="GO:0003743">
    <property type="term" value="F:translation initiation factor activity"/>
    <property type="evidence" value="ECO:0007669"/>
    <property type="project" value="UniProtKB-UniRule"/>
</dbReference>
<evidence type="ECO:0000256" key="4">
    <source>
        <dbReference type="HAMAP-Rule" id="MF_00075"/>
    </source>
</evidence>
<evidence type="ECO:0000259" key="7">
    <source>
        <dbReference type="PROSITE" id="PS50832"/>
    </source>
</evidence>
<dbReference type="PANTHER" id="PTHR33370:SF1">
    <property type="entry name" value="TRANSLATION INITIATION FACTOR IF-1, CHLOROPLASTIC"/>
    <property type="match status" value="1"/>
</dbReference>
<dbReference type="STRING" id="454171.CP488_01202"/>
<keyword evidence="4" id="KW-0963">Cytoplasm</keyword>
<reference evidence="9" key="1">
    <citation type="submission" date="2013-03" db="EMBL/GenBank/DDBJ databases">
        <title>Genome sequence of Chthonomonas calidirosea, the first sequenced genome from the Armatimonadetes phylum (formally candidate division OP10).</title>
        <authorList>
            <person name="Lee K.C.Y."/>
            <person name="Morgan X.C."/>
            <person name="Dunfield P.F."/>
            <person name="Tamas I."/>
            <person name="Houghton K.M."/>
            <person name="Vyssotski M."/>
            <person name="Ryan J.L.J."/>
            <person name="Lagutin K."/>
            <person name="McDonald I.R."/>
            <person name="Stott M.B."/>
        </authorList>
    </citation>
    <scope>NUCLEOTIDE SEQUENCE [LARGE SCALE GENOMIC DNA]</scope>
    <source>
        <strain evidence="9">DSM 23976 / ICMP 18418 / T49</strain>
    </source>
</reference>
<dbReference type="InterPro" id="IPR012340">
    <property type="entry name" value="NA-bd_OB-fold"/>
</dbReference>
<evidence type="ECO:0000313" key="8">
    <source>
        <dbReference type="EMBL" id="CCW36671.1"/>
    </source>
</evidence>
<feature type="compositionally biased region" description="Basic and acidic residues" evidence="6">
    <location>
        <begin position="33"/>
        <end position="44"/>
    </location>
</feature>
<comment type="function">
    <text evidence="4">One of the essential components for the initiation of protein synthesis. Stabilizes the binding of IF-2 and IF-3 on the 30S subunit to which N-formylmethionyl-tRNA(fMet) subsequently binds. Helps modulate mRNA selection, yielding the 30S pre-initiation complex (PIC). Upon addition of the 50S ribosomal subunit IF-1, IF-2 and IF-3 are released leaving the mature 70S translation initiation complex.</text>
</comment>